<dbReference type="InterPro" id="IPR045584">
    <property type="entry name" value="Pilin-like"/>
</dbReference>
<comment type="caution">
    <text evidence="2">The sequence shown here is derived from an EMBL/GenBank/DDBJ whole genome shotgun (WGS) entry which is preliminary data.</text>
</comment>
<keyword evidence="1" id="KW-0812">Transmembrane</keyword>
<name>A0A246JKH7_9BURK</name>
<evidence type="ECO:0000256" key="1">
    <source>
        <dbReference type="SAM" id="Phobius"/>
    </source>
</evidence>
<dbReference type="Pfam" id="PF05656">
    <property type="entry name" value="DUF805"/>
    <property type="match status" value="1"/>
</dbReference>
<feature type="transmembrane region" description="Helical" evidence="1">
    <location>
        <begin position="138"/>
        <end position="162"/>
    </location>
</feature>
<keyword evidence="1" id="KW-1133">Transmembrane helix</keyword>
<keyword evidence="3" id="KW-1185">Reference proteome</keyword>
<protein>
    <recommendedName>
        <fullName evidence="4">DUF805 domain-containing protein</fullName>
    </recommendedName>
</protein>
<dbReference type="EMBL" id="NIOF01000001">
    <property type="protein sequence ID" value="OWQ93107.1"/>
    <property type="molecule type" value="Genomic_DNA"/>
</dbReference>
<gene>
    <name evidence="2" type="ORF">CDN99_00970</name>
</gene>
<accession>A0A246JKH7</accession>
<evidence type="ECO:0000313" key="3">
    <source>
        <dbReference type="Proteomes" id="UP000197468"/>
    </source>
</evidence>
<dbReference type="GO" id="GO:0005886">
    <property type="term" value="C:plasma membrane"/>
    <property type="evidence" value="ECO:0007669"/>
    <property type="project" value="TreeGrafter"/>
</dbReference>
<feature type="transmembrane region" description="Helical" evidence="1">
    <location>
        <begin position="42"/>
        <end position="62"/>
    </location>
</feature>
<dbReference type="SUPFAM" id="SSF54523">
    <property type="entry name" value="Pili subunits"/>
    <property type="match status" value="1"/>
</dbReference>
<evidence type="ECO:0008006" key="4">
    <source>
        <dbReference type="Google" id="ProtNLM"/>
    </source>
</evidence>
<reference evidence="2 3" key="1">
    <citation type="journal article" date="2008" name="Int. J. Syst. Evol. Microbiol.">
        <title>Description of Roseateles aquatilis sp. nov. and Roseateles terrae sp. nov., in the class Betaproteobacteria, and emended description of the genus Roseateles.</title>
        <authorList>
            <person name="Gomila M."/>
            <person name="Bowien B."/>
            <person name="Falsen E."/>
            <person name="Moore E.R."/>
            <person name="Lalucat J."/>
        </authorList>
    </citation>
    <scope>NUCLEOTIDE SEQUENCE [LARGE SCALE GENOMIC DNA]</scope>
    <source>
        <strain evidence="2 3">CCUG 48205</strain>
    </source>
</reference>
<dbReference type="OrthoDB" id="9812349at2"/>
<sequence>MIEPTLNQYAPPVAAVADVAPPVPAAELKMFSAKGRIGRLRYLAYSTGASLIHTAVSGGLMFVLGGSVLAMLAGWAALAAVLWFTVIIGIKRCHDLNISGWWTLTVIVPVIALIWIFVPGSKGANRFGAPPPPNTWGVRVLGVILPVIALVGLVAAVAIPAYKGYTDRARAVQAGQR</sequence>
<dbReference type="RefSeq" id="WP_088382256.1">
    <property type="nucleotide sequence ID" value="NZ_NIOF01000001.1"/>
</dbReference>
<dbReference type="AlphaFoldDB" id="A0A246JKH7"/>
<feature type="transmembrane region" description="Helical" evidence="1">
    <location>
        <begin position="100"/>
        <end position="118"/>
    </location>
</feature>
<dbReference type="PANTHER" id="PTHR34980">
    <property type="entry name" value="INNER MEMBRANE PROTEIN-RELATED-RELATED"/>
    <property type="match status" value="1"/>
</dbReference>
<dbReference type="PANTHER" id="PTHR34980:SF3">
    <property type="entry name" value="BLR8105 PROTEIN"/>
    <property type="match status" value="1"/>
</dbReference>
<dbReference type="InterPro" id="IPR008523">
    <property type="entry name" value="DUF805"/>
</dbReference>
<dbReference type="Proteomes" id="UP000197468">
    <property type="component" value="Unassembled WGS sequence"/>
</dbReference>
<keyword evidence="1" id="KW-0472">Membrane</keyword>
<evidence type="ECO:0000313" key="2">
    <source>
        <dbReference type="EMBL" id="OWQ93107.1"/>
    </source>
</evidence>
<feature type="transmembrane region" description="Helical" evidence="1">
    <location>
        <begin position="68"/>
        <end position="88"/>
    </location>
</feature>
<proteinExistence type="predicted"/>
<organism evidence="2 3">
    <name type="scientific">Roseateles aquatilis</name>
    <dbReference type="NCBI Taxonomy" id="431061"/>
    <lineage>
        <taxon>Bacteria</taxon>
        <taxon>Pseudomonadati</taxon>
        <taxon>Pseudomonadota</taxon>
        <taxon>Betaproteobacteria</taxon>
        <taxon>Burkholderiales</taxon>
        <taxon>Sphaerotilaceae</taxon>
        <taxon>Roseateles</taxon>
    </lineage>
</organism>